<dbReference type="PANTHER" id="PTHR12156">
    <property type="entry name" value="PLECKSTRIN HOMOLOGY-LIKE DOMAIN, FAMILY B, MEMBER 3"/>
    <property type="match status" value="1"/>
</dbReference>
<evidence type="ECO:0000256" key="1">
    <source>
        <dbReference type="SAM" id="MobiDB-lite"/>
    </source>
</evidence>
<dbReference type="SUPFAM" id="SSF49879">
    <property type="entry name" value="SMAD/FHA domain"/>
    <property type="match status" value="1"/>
</dbReference>
<dbReference type="PANTHER" id="PTHR12156:SF5">
    <property type="entry name" value="FI18040P1"/>
    <property type="match status" value="1"/>
</dbReference>
<protein>
    <recommendedName>
        <fullName evidence="2">FHA domain-containing protein</fullName>
    </recommendedName>
</protein>
<keyword evidence="4" id="KW-1185">Reference proteome</keyword>
<dbReference type="InterPro" id="IPR052212">
    <property type="entry name" value="PH-like_domain"/>
</dbReference>
<feature type="region of interest" description="Disordered" evidence="1">
    <location>
        <begin position="120"/>
        <end position="149"/>
    </location>
</feature>
<organism evidence="3 4">
    <name type="scientific">Molorchus minor</name>
    <dbReference type="NCBI Taxonomy" id="1323400"/>
    <lineage>
        <taxon>Eukaryota</taxon>
        <taxon>Metazoa</taxon>
        <taxon>Ecdysozoa</taxon>
        <taxon>Arthropoda</taxon>
        <taxon>Hexapoda</taxon>
        <taxon>Insecta</taxon>
        <taxon>Pterygota</taxon>
        <taxon>Neoptera</taxon>
        <taxon>Endopterygota</taxon>
        <taxon>Coleoptera</taxon>
        <taxon>Polyphaga</taxon>
        <taxon>Cucujiformia</taxon>
        <taxon>Chrysomeloidea</taxon>
        <taxon>Cerambycidae</taxon>
        <taxon>Lamiinae</taxon>
        <taxon>Monochamini</taxon>
        <taxon>Molorchus</taxon>
    </lineage>
</organism>
<dbReference type="Pfam" id="PF00498">
    <property type="entry name" value="FHA"/>
    <property type="match status" value="1"/>
</dbReference>
<gene>
    <name evidence="3" type="ORF">NQ317_018308</name>
</gene>
<dbReference type="InterPro" id="IPR008984">
    <property type="entry name" value="SMAD_FHA_dom_sf"/>
</dbReference>
<accession>A0ABQ9IW64</accession>
<proteinExistence type="predicted"/>
<sequence>MTQNINLTGLYSYVLVSGRVTLGSGPGVDIPVQGTGVLPVHCHIENSEGVVTIYPLSDNLSVDGVRVTSPLRLSQGVMLTIGRSNYMRFNHPAEAKLMKSVLPNPRISMAPINFEPDNSFHTKFNKKPPVAPRRSPRDSLSDSEEPPSSIMTKVSKFEYLAAQNNKKSISPKVFPSNVVTVNMPVKDVLGKSPPDLQSFSKNLPQSALNYAELNYNEKKLKLRANRSSPRNLTTRANTDPTNFFRSITPSPVSNIVKMEHRKSGSLGELSTENYTDGCDDPAHRKYEAELRRNQTLNLEAI</sequence>
<evidence type="ECO:0000313" key="4">
    <source>
        <dbReference type="Proteomes" id="UP001162164"/>
    </source>
</evidence>
<comment type="caution">
    <text evidence="3">The sequence shown here is derived from an EMBL/GenBank/DDBJ whole genome shotgun (WGS) entry which is preliminary data.</text>
</comment>
<dbReference type="InterPro" id="IPR000253">
    <property type="entry name" value="FHA_dom"/>
</dbReference>
<dbReference type="Proteomes" id="UP001162164">
    <property type="component" value="Unassembled WGS sequence"/>
</dbReference>
<dbReference type="Gene3D" id="2.60.200.20">
    <property type="match status" value="1"/>
</dbReference>
<dbReference type="EMBL" id="JAPWTJ010002186">
    <property type="protein sequence ID" value="KAJ8967451.1"/>
    <property type="molecule type" value="Genomic_DNA"/>
</dbReference>
<reference evidence="3" key="1">
    <citation type="journal article" date="2023" name="Insect Mol. Biol.">
        <title>Genome sequencing provides insights into the evolution of gene families encoding plant cell wall-degrading enzymes in longhorned beetles.</title>
        <authorList>
            <person name="Shin N.R."/>
            <person name="Okamura Y."/>
            <person name="Kirsch R."/>
            <person name="Pauchet Y."/>
        </authorList>
    </citation>
    <scope>NUCLEOTIDE SEQUENCE</scope>
    <source>
        <strain evidence="3">MMC_N1</strain>
    </source>
</reference>
<evidence type="ECO:0000313" key="3">
    <source>
        <dbReference type="EMBL" id="KAJ8967451.1"/>
    </source>
</evidence>
<name>A0ABQ9IW64_9CUCU</name>
<evidence type="ECO:0000259" key="2">
    <source>
        <dbReference type="Pfam" id="PF00498"/>
    </source>
</evidence>
<feature type="domain" description="FHA" evidence="2">
    <location>
        <begin position="20"/>
        <end position="82"/>
    </location>
</feature>